<dbReference type="NCBIfam" id="TIGR01358">
    <property type="entry name" value="DAHP_synth_II"/>
    <property type="match status" value="1"/>
</dbReference>
<dbReference type="Pfam" id="PF01474">
    <property type="entry name" value="DAHP_synth_2"/>
    <property type="match status" value="1"/>
</dbReference>
<dbReference type="SUPFAM" id="SSF51569">
    <property type="entry name" value="Aldolase"/>
    <property type="match status" value="1"/>
</dbReference>
<dbReference type="GO" id="GO:0009073">
    <property type="term" value="P:aromatic amino acid family biosynthetic process"/>
    <property type="evidence" value="ECO:0007669"/>
    <property type="project" value="InterPro"/>
</dbReference>
<feature type="region of interest" description="Disordered" evidence="5">
    <location>
        <begin position="1"/>
        <end position="21"/>
    </location>
</feature>
<evidence type="ECO:0000256" key="1">
    <source>
        <dbReference type="ARBA" id="ARBA00008911"/>
    </source>
</evidence>
<feature type="binding site" evidence="3">
    <location>
        <position position="319"/>
    </location>
    <ligand>
        <name>phosphoenolpyruvate</name>
        <dbReference type="ChEBI" id="CHEBI:58702"/>
    </ligand>
</feature>
<comment type="catalytic activity">
    <reaction evidence="4">
        <text>D-erythrose 4-phosphate + phosphoenolpyruvate + H2O = 7-phospho-2-dehydro-3-deoxy-D-arabino-heptonate + phosphate</text>
        <dbReference type="Rhea" id="RHEA:14717"/>
        <dbReference type="ChEBI" id="CHEBI:15377"/>
        <dbReference type="ChEBI" id="CHEBI:16897"/>
        <dbReference type="ChEBI" id="CHEBI:43474"/>
        <dbReference type="ChEBI" id="CHEBI:58394"/>
        <dbReference type="ChEBI" id="CHEBI:58702"/>
        <dbReference type="EC" id="2.5.1.54"/>
    </reaction>
</comment>
<dbReference type="Gene3D" id="3.20.20.70">
    <property type="entry name" value="Aldolase class I"/>
    <property type="match status" value="1"/>
</dbReference>
<comment type="caution">
    <text evidence="6">The sequence shown here is derived from an EMBL/GenBank/DDBJ whole genome shotgun (WGS) entry which is preliminary data.</text>
</comment>
<keyword evidence="2 4" id="KW-0808">Transferase</keyword>
<reference evidence="6" key="1">
    <citation type="submission" date="2022-09" db="EMBL/GenBank/DDBJ databases">
        <title>Intensive care unit water sources are persistently colonized with multi-drug resistant bacteria and are the site of extensive horizontal gene transfer of antibiotic resistance genes.</title>
        <authorList>
            <person name="Diorio-Toth L."/>
        </authorList>
    </citation>
    <scope>NUCLEOTIDE SEQUENCE</scope>
    <source>
        <strain evidence="6">GD04146</strain>
    </source>
</reference>
<organism evidence="6 7">
    <name type="scientific">Aquipseudomonas alcaligenes</name>
    <name type="common">Pseudomonas alcaligenes</name>
    <dbReference type="NCBI Taxonomy" id="43263"/>
    <lineage>
        <taxon>Bacteria</taxon>
        <taxon>Pseudomonadati</taxon>
        <taxon>Pseudomonadota</taxon>
        <taxon>Gammaproteobacteria</taxon>
        <taxon>Pseudomonadales</taxon>
        <taxon>Pseudomonadaceae</taxon>
        <taxon>Aquipseudomonas</taxon>
    </lineage>
</organism>
<dbReference type="PANTHER" id="PTHR21337:SF0">
    <property type="entry name" value="PHOSPHO-2-DEHYDRO-3-DEOXYHEPTONATE ALDOLASE"/>
    <property type="match status" value="1"/>
</dbReference>
<evidence type="ECO:0000313" key="7">
    <source>
        <dbReference type="Proteomes" id="UP001158058"/>
    </source>
</evidence>
<evidence type="ECO:0000256" key="3">
    <source>
        <dbReference type="PIRSR" id="PIRSR602480-1"/>
    </source>
</evidence>
<evidence type="ECO:0000256" key="5">
    <source>
        <dbReference type="SAM" id="MobiDB-lite"/>
    </source>
</evidence>
<sequence>MSAWSPESWRGKPIQQQPQYPDASHLARVEQTLAGYPPLVFAGEARELRRQFAEVTQGRAFLLQGGDCAESFAEFSAAKIRDTFKVLLQMAIVMTFAAGCPVVKVGRMAGQFAKPRSANDETLGGVTLPAYRGDIVNGIEFDAASRVPDPERLLQAYHQATASLNLLRAFAQGGFADVHQVHQWNLDFIANSALSEKYHQLATRIDETLAFMRAVGMDSAPQLREVSFFTAHEALLLGYEQAFVRQDSLTGRWYDCSAHMLWIGDRTRQLDGAHVEFMRGIENPIGVKVGPSMDPDELIRLIDILNPDNDPGRLNLIVRMGADKVEAHFPRLLRKVKEEGRQVLWSSDPMHGNTIKASSGYKTRDFAQILSEVKQFFQVHRAEGTVAGGIHIEMTGQNVTECIGGSRPITEAGLSDRYHTHCDPRMNADQSLELAFMIAETLKQARA</sequence>
<dbReference type="RefSeq" id="WP_279999106.1">
    <property type="nucleotide sequence ID" value="NZ_JAODZF010000001.1"/>
</dbReference>
<dbReference type="InterPro" id="IPR002480">
    <property type="entry name" value="DAHP_synth_2"/>
</dbReference>
<dbReference type="InterPro" id="IPR013785">
    <property type="entry name" value="Aldolase_TIM"/>
</dbReference>
<feature type="binding site" evidence="3">
    <location>
        <position position="107"/>
    </location>
    <ligand>
        <name>phosphoenolpyruvate</name>
        <dbReference type="ChEBI" id="CHEBI:58702"/>
    </ligand>
</feature>
<evidence type="ECO:0000256" key="4">
    <source>
        <dbReference type="RuleBase" id="RU363071"/>
    </source>
</evidence>
<keyword evidence="3" id="KW-0464">Manganese</keyword>
<dbReference type="EMBL" id="JAODZF010000001">
    <property type="protein sequence ID" value="MDH0140733.1"/>
    <property type="molecule type" value="Genomic_DNA"/>
</dbReference>
<dbReference type="EC" id="2.5.1.54" evidence="4"/>
<evidence type="ECO:0000313" key="6">
    <source>
        <dbReference type="EMBL" id="MDH0140733.1"/>
    </source>
</evidence>
<feature type="binding site" evidence="3">
    <location>
        <position position="393"/>
    </location>
    <ligand>
        <name>Mn(2+)</name>
        <dbReference type="ChEBI" id="CHEBI:29035"/>
    </ligand>
</feature>
<dbReference type="GO" id="GO:0003849">
    <property type="term" value="F:3-deoxy-7-phosphoheptulonate synthase activity"/>
    <property type="evidence" value="ECO:0007669"/>
    <property type="project" value="UniProtKB-EC"/>
</dbReference>
<dbReference type="PANTHER" id="PTHR21337">
    <property type="entry name" value="PHOSPHO-2-DEHYDRO-3-DEOXYHEPTONATE ALDOLASE 1, 2"/>
    <property type="match status" value="1"/>
</dbReference>
<feature type="binding site" evidence="3">
    <location>
        <position position="351"/>
    </location>
    <ligand>
        <name>Mn(2+)</name>
        <dbReference type="ChEBI" id="CHEBI:29035"/>
    </ligand>
</feature>
<gene>
    <name evidence="6" type="ORF">N7380_00250</name>
</gene>
<accession>A0AB73HTF7</accession>
<keyword evidence="3" id="KW-0170">Cobalt</keyword>
<dbReference type="AlphaFoldDB" id="A0AB73HTF7"/>
<name>A0AB73HTF7_AQUAC</name>
<evidence type="ECO:0000256" key="2">
    <source>
        <dbReference type="ARBA" id="ARBA00022679"/>
    </source>
</evidence>
<protein>
    <recommendedName>
        <fullName evidence="4">Phospho-2-dehydro-3-deoxyheptonate aldolase</fullName>
        <ecNumber evidence="4">2.5.1.54</ecNumber>
    </recommendedName>
</protein>
<keyword evidence="3" id="KW-0104">Cadmium</keyword>
<dbReference type="Proteomes" id="UP001158058">
    <property type="component" value="Unassembled WGS sequence"/>
</dbReference>
<comment type="similarity">
    <text evidence="1 4">Belongs to the class-II DAHP synthase family.</text>
</comment>
<feature type="binding site" evidence="3">
    <location>
        <position position="68"/>
    </location>
    <ligand>
        <name>Mn(2+)</name>
        <dbReference type="ChEBI" id="CHEBI:29035"/>
    </ligand>
</feature>
<feature type="binding site" evidence="3">
    <location>
        <position position="423"/>
    </location>
    <ligand>
        <name>Mn(2+)</name>
        <dbReference type="ChEBI" id="CHEBI:29035"/>
    </ligand>
</feature>
<proteinExistence type="inferred from homology"/>
<feature type="binding site" evidence="3">
    <location>
        <position position="288"/>
    </location>
    <ligand>
        <name>phosphoenolpyruvate</name>
        <dbReference type="ChEBI" id="CHEBI:58702"/>
    </ligand>
</feature>
<comment type="cofactor">
    <cofactor evidence="3">
        <name>Mn(2+)</name>
        <dbReference type="ChEBI" id="CHEBI:29035"/>
    </cofactor>
    <cofactor evidence="3">
        <name>Co(2+)</name>
        <dbReference type="ChEBI" id="CHEBI:48828"/>
    </cofactor>
    <cofactor evidence="3">
        <name>Cd(2+)</name>
        <dbReference type="ChEBI" id="CHEBI:48775"/>
    </cofactor>
    <text evidence="3">Binds 1 divalent cation per subunit. The enzyme is active with manganese, cobalt or cadmium ions.</text>
</comment>